<dbReference type="NCBIfam" id="NF041186">
    <property type="entry name" value="SenA"/>
    <property type="match status" value="1"/>
</dbReference>
<dbReference type="EMBL" id="CP017757">
    <property type="protein sequence ID" value="AQV94178.1"/>
    <property type="molecule type" value="Genomic_DNA"/>
</dbReference>
<evidence type="ECO:0000313" key="7">
    <source>
        <dbReference type="Proteomes" id="UP000189627"/>
    </source>
</evidence>
<organism evidence="6 7">
    <name type="scientific">Cupriavidus necator</name>
    <name type="common">Alcaligenes eutrophus</name>
    <name type="synonym">Ralstonia eutropha</name>
    <dbReference type="NCBI Taxonomy" id="106590"/>
    <lineage>
        <taxon>Bacteria</taxon>
        <taxon>Pseudomonadati</taxon>
        <taxon>Pseudomonadota</taxon>
        <taxon>Betaproteobacteria</taxon>
        <taxon>Burkholderiales</taxon>
        <taxon>Burkholderiaceae</taxon>
        <taxon>Cupriavidus</taxon>
    </lineage>
</organism>
<dbReference type="RefSeq" id="WP_078196446.1">
    <property type="nucleotide sequence ID" value="NZ_CP017757.2"/>
</dbReference>
<accession>A0A1U9UNF2</accession>
<dbReference type="InterPro" id="IPR030809">
    <property type="entry name" value="EgtB_signatur"/>
</dbReference>
<evidence type="ECO:0000256" key="3">
    <source>
        <dbReference type="ARBA" id="ARBA00037882"/>
    </source>
</evidence>
<evidence type="ECO:0000256" key="1">
    <source>
        <dbReference type="ARBA" id="ARBA00023002"/>
    </source>
</evidence>
<feature type="domain" description="DinB-like" evidence="5">
    <location>
        <begin position="22"/>
        <end position="140"/>
    </location>
</feature>
<evidence type="ECO:0000256" key="2">
    <source>
        <dbReference type="ARBA" id="ARBA00023004"/>
    </source>
</evidence>
<dbReference type="GO" id="GO:0016740">
    <property type="term" value="F:transferase activity"/>
    <property type="evidence" value="ECO:0007669"/>
    <property type="project" value="UniProtKB-KW"/>
</dbReference>
<dbReference type="InterPro" id="IPR034660">
    <property type="entry name" value="DinB/YfiT-like"/>
</dbReference>
<dbReference type="PANTHER" id="PTHR23150">
    <property type="entry name" value="SULFATASE MODIFYING FACTOR 1, 2"/>
    <property type="match status" value="1"/>
</dbReference>
<dbReference type="SUPFAM" id="SSF56436">
    <property type="entry name" value="C-type lectin-like"/>
    <property type="match status" value="1"/>
</dbReference>
<gene>
    <name evidence="6" type="ORF">BJN34_09785</name>
</gene>
<dbReference type="InterPro" id="IPR016187">
    <property type="entry name" value="CTDL_fold"/>
</dbReference>
<reference evidence="7" key="1">
    <citation type="submission" date="2017-02" db="EMBL/GenBank/DDBJ databases">
        <title>Complete genome sequence of Cupriavidus necator strain NH9, a 3-chlorobenzoate degrader.</title>
        <authorList>
            <person name="Moriuchi R."/>
            <person name="Dohra H."/>
            <person name="Ogawa N."/>
        </authorList>
    </citation>
    <scope>NUCLEOTIDE SEQUENCE [LARGE SCALE GENOMIC DNA]</scope>
    <source>
        <strain evidence="7">NH9</strain>
    </source>
</reference>
<protein>
    <submittedName>
        <fullName evidence="6">Glycosyl transferase</fullName>
    </submittedName>
</protein>
<evidence type="ECO:0000259" key="5">
    <source>
        <dbReference type="Pfam" id="PF12867"/>
    </source>
</evidence>
<comment type="pathway">
    <text evidence="3">Amino-acid biosynthesis; ergothioneine biosynthesis.</text>
</comment>
<dbReference type="Gene3D" id="1.20.120.450">
    <property type="entry name" value="dinb family like domain"/>
    <property type="match status" value="1"/>
</dbReference>
<evidence type="ECO:0000313" key="6">
    <source>
        <dbReference type="EMBL" id="AQV94178.1"/>
    </source>
</evidence>
<dbReference type="Pfam" id="PF12867">
    <property type="entry name" value="DinB_2"/>
    <property type="match status" value="1"/>
</dbReference>
<keyword evidence="1" id="KW-0560">Oxidoreductase</keyword>
<dbReference type="NCBIfam" id="TIGR04373">
    <property type="entry name" value="egtB_X_signatur"/>
    <property type="match status" value="1"/>
</dbReference>
<feature type="domain" description="Sulfatase-modifying factor enzyme-like" evidence="4">
    <location>
        <begin position="190"/>
        <end position="323"/>
    </location>
</feature>
<dbReference type="AlphaFoldDB" id="A0A1U9UNF2"/>
<dbReference type="OrthoDB" id="9768004at2"/>
<dbReference type="Proteomes" id="UP000189627">
    <property type="component" value="Chromosome 1"/>
</dbReference>
<dbReference type="Pfam" id="PF03781">
    <property type="entry name" value="FGE-sulfatase"/>
    <property type="match status" value="2"/>
</dbReference>
<name>A0A1U9UNF2_CUPNE</name>
<proteinExistence type="predicted"/>
<keyword evidence="2" id="KW-0408">Iron</keyword>
<evidence type="ECO:0000259" key="4">
    <source>
        <dbReference type="Pfam" id="PF03781"/>
    </source>
</evidence>
<dbReference type="InterPro" id="IPR051043">
    <property type="entry name" value="Sulfatase_Mod_Factor_Kinase"/>
</dbReference>
<dbReference type="InterPro" id="IPR042095">
    <property type="entry name" value="SUMF_sf"/>
</dbReference>
<dbReference type="InterPro" id="IPR005532">
    <property type="entry name" value="SUMF_dom"/>
</dbReference>
<dbReference type="KEGG" id="cuh:BJN34_09785"/>
<sequence length="400" mass="45476">MTIGSEGGAARRINKFGLDAAFADAHRRTWAILQDLSPPQWQVRYDPGINPPLWEYAHVAWFTEHWVLRDPRPGPDGRLVASLPPMLDNADRFFDSSRVPHTDRWKLALPPLGEVRGYVAAVLERVRASLAATDDADQALYYFRLALFHEDMHAEALTYMRQTLDYPLHAPLGMPSIAPGAGSAAAGGDTFLMGAPAGGDGFVFDNEKWTHPVHIGPFRIDRTCVSNAAFAEFVAAGGYRDRQWWSDDGRAWLQQSRLAHPVRWRRTAGGTPGQWEMRWFGQWVPLPPEQPVCHINAYEAEAYCRWAGKRLPTEAEWEYAATHDLIRWGKAVWEWTADPFVPYAGFSPDPYQEYSAPWFHTHRSVRGGSFATHARMQHPRYRNFYLPHRSDLFVGFRCCG</sequence>
<keyword evidence="6" id="KW-0808">Transferase</keyword>
<dbReference type="SUPFAM" id="SSF109854">
    <property type="entry name" value="DinB/YfiT-like putative metalloenzymes"/>
    <property type="match status" value="1"/>
</dbReference>
<feature type="domain" description="Sulfatase-modifying factor enzyme-like" evidence="4">
    <location>
        <begin position="332"/>
        <end position="398"/>
    </location>
</feature>
<dbReference type="InterPro" id="IPR024775">
    <property type="entry name" value="DinB-like"/>
</dbReference>
<dbReference type="Gene3D" id="3.90.1580.10">
    <property type="entry name" value="paralog of FGE (formylglycine-generating enzyme)"/>
    <property type="match status" value="2"/>
</dbReference>